<dbReference type="PANTHER" id="PTHR30231:SF4">
    <property type="entry name" value="PROTEIN NEN2"/>
    <property type="match status" value="1"/>
</dbReference>
<dbReference type="Proteomes" id="UP001500879">
    <property type="component" value="Unassembled WGS sequence"/>
</dbReference>
<accession>A0ABP3J4D5</accession>
<dbReference type="Pfam" id="PF00929">
    <property type="entry name" value="RNase_T"/>
    <property type="match status" value="1"/>
</dbReference>
<evidence type="ECO:0000313" key="6">
    <source>
        <dbReference type="EMBL" id="GAA0439404.1"/>
    </source>
</evidence>
<name>A0ABP3J4D5_9ACTN</name>
<evidence type="ECO:0000256" key="2">
    <source>
        <dbReference type="ARBA" id="ARBA00022801"/>
    </source>
</evidence>
<evidence type="ECO:0000313" key="7">
    <source>
        <dbReference type="Proteomes" id="UP001500879"/>
    </source>
</evidence>
<dbReference type="Gene3D" id="3.30.420.10">
    <property type="entry name" value="Ribonuclease H-like superfamily/Ribonuclease H"/>
    <property type="match status" value="1"/>
</dbReference>
<dbReference type="InterPro" id="IPR013520">
    <property type="entry name" value="Ribonucl_H"/>
</dbReference>
<dbReference type="EMBL" id="BAAABX010000093">
    <property type="protein sequence ID" value="GAA0439404.1"/>
    <property type="molecule type" value="Genomic_DNA"/>
</dbReference>
<keyword evidence="2" id="KW-0378">Hydrolase</keyword>
<dbReference type="InterPro" id="IPR012337">
    <property type="entry name" value="RNaseH-like_sf"/>
</dbReference>
<sequence>MPTAQPEATTPAGTFEGLPLYKGRTAPENLLTQTQLTAQRLRLADGQKPRAYVRVSRPRGGGPVALYRPDEAVAMRPLSPRQQAAITARRTCTVCTTVGTTVLPERRGPWLPGPGRVCTNCDRALEEQHRRTCRRCGTEFQQSDSVTGGQCEACTERVRQAEAVARRLALRHCPGCQMQTATREEIAAADPLDVALDYPVTCHRCRTAEQERQTEARRQEERDRWDELGPVRRWARQVLAAPHQFAILDTETTGLAPDAKIVEISITDGAGRTLLDTLVNPQAVIPEDALGIHGITDDMVRDAPIFGQVLPRITQALSGRRVIIYNRAYDTGRLVYELDRHHRATTPTLPGISLPSEEYHPAAVAWMDAQEWDQCAMEAYAVHVGEWSPYFDGWKWQPLGGGHRALGDCRTVVRRLSEIAEAPDPL</sequence>
<gene>
    <name evidence="6" type="ORF">GCM10010357_71030</name>
</gene>
<feature type="domain" description="Exonuclease" evidence="5">
    <location>
        <begin position="244"/>
        <end position="425"/>
    </location>
</feature>
<dbReference type="InterPro" id="IPR036397">
    <property type="entry name" value="RNaseH_sf"/>
</dbReference>
<evidence type="ECO:0000256" key="3">
    <source>
        <dbReference type="ARBA" id="ARBA00022839"/>
    </source>
</evidence>
<keyword evidence="3" id="KW-0269">Exonuclease</keyword>
<feature type="region of interest" description="Disordered" evidence="4">
    <location>
        <begin position="1"/>
        <end position="21"/>
    </location>
</feature>
<proteinExistence type="predicted"/>
<reference evidence="7" key="1">
    <citation type="journal article" date="2019" name="Int. J. Syst. Evol. Microbiol.">
        <title>The Global Catalogue of Microorganisms (GCM) 10K type strain sequencing project: providing services to taxonomists for standard genome sequencing and annotation.</title>
        <authorList>
            <consortium name="The Broad Institute Genomics Platform"/>
            <consortium name="The Broad Institute Genome Sequencing Center for Infectious Disease"/>
            <person name="Wu L."/>
            <person name="Ma J."/>
        </authorList>
    </citation>
    <scope>NUCLEOTIDE SEQUENCE [LARGE SCALE GENOMIC DNA]</scope>
    <source>
        <strain evidence="7">JCM 4788</strain>
    </source>
</reference>
<dbReference type="SUPFAM" id="SSF53098">
    <property type="entry name" value="Ribonuclease H-like"/>
    <property type="match status" value="1"/>
</dbReference>
<keyword evidence="1" id="KW-0540">Nuclease</keyword>
<evidence type="ECO:0000256" key="4">
    <source>
        <dbReference type="SAM" id="MobiDB-lite"/>
    </source>
</evidence>
<dbReference type="PANTHER" id="PTHR30231">
    <property type="entry name" value="DNA POLYMERASE III SUBUNIT EPSILON"/>
    <property type="match status" value="1"/>
</dbReference>
<comment type="caution">
    <text evidence="6">The sequence shown here is derived from an EMBL/GenBank/DDBJ whole genome shotgun (WGS) entry which is preliminary data.</text>
</comment>
<organism evidence="6 7">
    <name type="scientific">Streptomyces luteireticuli</name>
    <dbReference type="NCBI Taxonomy" id="173858"/>
    <lineage>
        <taxon>Bacteria</taxon>
        <taxon>Bacillati</taxon>
        <taxon>Actinomycetota</taxon>
        <taxon>Actinomycetes</taxon>
        <taxon>Kitasatosporales</taxon>
        <taxon>Streptomycetaceae</taxon>
        <taxon>Streptomyces</taxon>
    </lineage>
</organism>
<evidence type="ECO:0000259" key="5">
    <source>
        <dbReference type="SMART" id="SM00479"/>
    </source>
</evidence>
<evidence type="ECO:0000256" key="1">
    <source>
        <dbReference type="ARBA" id="ARBA00022722"/>
    </source>
</evidence>
<feature type="compositionally biased region" description="Polar residues" evidence="4">
    <location>
        <begin position="1"/>
        <end position="12"/>
    </location>
</feature>
<keyword evidence="7" id="KW-1185">Reference proteome</keyword>
<dbReference type="SMART" id="SM00479">
    <property type="entry name" value="EXOIII"/>
    <property type="match status" value="1"/>
</dbReference>
<protein>
    <recommendedName>
        <fullName evidence="5">Exonuclease domain-containing protein</fullName>
    </recommendedName>
</protein>
<dbReference type="CDD" id="cd06127">
    <property type="entry name" value="DEDDh"/>
    <property type="match status" value="1"/>
</dbReference>